<keyword evidence="3" id="KW-1185">Reference proteome</keyword>
<organism evidence="2 3">
    <name type="scientific">Lucifera butyrica</name>
    <dbReference type="NCBI Taxonomy" id="1351585"/>
    <lineage>
        <taxon>Bacteria</taxon>
        <taxon>Bacillati</taxon>
        <taxon>Bacillota</taxon>
        <taxon>Negativicutes</taxon>
        <taxon>Veillonellales</taxon>
        <taxon>Veillonellaceae</taxon>
        <taxon>Lucifera</taxon>
    </lineage>
</organism>
<feature type="domain" description="N-acetyltransferase" evidence="1">
    <location>
        <begin position="14"/>
        <end position="160"/>
    </location>
</feature>
<dbReference type="SUPFAM" id="SSF55729">
    <property type="entry name" value="Acyl-CoA N-acyltransferases (Nat)"/>
    <property type="match status" value="1"/>
</dbReference>
<protein>
    <submittedName>
        <fullName evidence="2">Acyl-coa n-acyltransferase</fullName>
    </submittedName>
</protein>
<gene>
    <name evidence="2" type="ORF">LUCI_2666</name>
</gene>
<sequence>MKPVHLLKNGDRLVMLMGVDGNDLYKFPYYLRTYMENNFYKGDLSRISGEKKEEDKNKLFLAKIGNQVVGYIRLAIGTSPMSIHVGEAFLLLDENYRGLGIDKLLVKQLIYWTKETGRIRKINIKVRADDKPEIAFYKRLGFQTEGLLKQELYSDGIFFDAEMLGLWINPPAEQSVRRKVKQFGRSPKPMQFVKPAAELSDTVAP</sequence>
<dbReference type="PROSITE" id="PS51186">
    <property type="entry name" value="GNAT"/>
    <property type="match status" value="1"/>
</dbReference>
<dbReference type="GO" id="GO:0016747">
    <property type="term" value="F:acyltransferase activity, transferring groups other than amino-acyl groups"/>
    <property type="evidence" value="ECO:0007669"/>
    <property type="project" value="InterPro"/>
</dbReference>
<keyword evidence="2" id="KW-0012">Acyltransferase</keyword>
<proteinExistence type="predicted"/>
<dbReference type="Gene3D" id="3.40.630.30">
    <property type="match status" value="1"/>
</dbReference>
<dbReference type="AlphaFoldDB" id="A0A498R8Z2"/>
<keyword evidence="2" id="KW-0808">Transferase</keyword>
<name>A0A498R8Z2_9FIRM</name>
<evidence type="ECO:0000259" key="1">
    <source>
        <dbReference type="PROSITE" id="PS51186"/>
    </source>
</evidence>
<dbReference type="CDD" id="cd04301">
    <property type="entry name" value="NAT_SF"/>
    <property type="match status" value="1"/>
</dbReference>
<reference evidence="2 3" key="1">
    <citation type="submission" date="2018-06" db="EMBL/GenBank/DDBJ databases">
        <authorList>
            <person name="Strepis N."/>
        </authorList>
    </citation>
    <scope>NUCLEOTIDE SEQUENCE [LARGE SCALE GENOMIC DNA]</scope>
    <source>
        <strain evidence="2">LUCI</strain>
    </source>
</reference>
<dbReference type="InterPro" id="IPR016181">
    <property type="entry name" value="Acyl_CoA_acyltransferase"/>
</dbReference>
<accession>A0A498R8Z2</accession>
<dbReference type="OrthoDB" id="948250at2"/>
<dbReference type="RefSeq" id="WP_122628355.1">
    <property type="nucleotide sequence ID" value="NZ_UPPP01000074.1"/>
</dbReference>
<dbReference type="Pfam" id="PF00583">
    <property type="entry name" value="Acetyltransf_1"/>
    <property type="match status" value="1"/>
</dbReference>
<dbReference type="EMBL" id="UPPP01000074">
    <property type="protein sequence ID" value="VBB07417.1"/>
    <property type="molecule type" value="Genomic_DNA"/>
</dbReference>
<dbReference type="Proteomes" id="UP000277811">
    <property type="component" value="Unassembled WGS sequence"/>
</dbReference>
<evidence type="ECO:0000313" key="2">
    <source>
        <dbReference type="EMBL" id="VBB07417.1"/>
    </source>
</evidence>
<dbReference type="InterPro" id="IPR000182">
    <property type="entry name" value="GNAT_dom"/>
</dbReference>
<evidence type="ECO:0000313" key="3">
    <source>
        <dbReference type="Proteomes" id="UP000277811"/>
    </source>
</evidence>